<dbReference type="CDD" id="cd00030">
    <property type="entry name" value="C2"/>
    <property type="match status" value="1"/>
</dbReference>
<dbReference type="Proteomes" id="UP000187609">
    <property type="component" value="Unassembled WGS sequence"/>
</dbReference>
<gene>
    <name evidence="1" type="ORF">A4A49_54732</name>
</gene>
<dbReference type="EMBL" id="MJEQ01001188">
    <property type="protein sequence ID" value="OIT31837.1"/>
    <property type="molecule type" value="Genomic_DNA"/>
</dbReference>
<dbReference type="PANTHER" id="PTHR38365:SF1">
    <property type="entry name" value="C2 DOMAIN-CONTAINING PROTEIN"/>
    <property type="match status" value="1"/>
</dbReference>
<comment type="caution">
    <text evidence="1">The sequence shown here is derived from an EMBL/GenBank/DDBJ whole genome shotgun (WGS) entry which is preliminary data.</text>
</comment>
<accession>A0A314KRX2</accession>
<organism evidence="1 2">
    <name type="scientific">Nicotiana attenuata</name>
    <name type="common">Coyote tobacco</name>
    <dbReference type="NCBI Taxonomy" id="49451"/>
    <lineage>
        <taxon>Eukaryota</taxon>
        <taxon>Viridiplantae</taxon>
        <taxon>Streptophyta</taxon>
        <taxon>Embryophyta</taxon>
        <taxon>Tracheophyta</taxon>
        <taxon>Spermatophyta</taxon>
        <taxon>Magnoliopsida</taxon>
        <taxon>eudicotyledons</taxon>
        <taxon>Gunneridae</taxon>
        <taxon>Pentapetalae</taxon>
        <taxon>asterids</taxon>
        <taxon>lamiids</taxon>
        <taxon>Solanales</taxon>
        <taxon>Solanaceae</taxon>
        <taxon>Nicotianoideae</taxon>
        <taxon>Nicotianeae</taxon>
        <taxon>Nicotiana</taxon>
    </lineage>
</organism>
<dbReference type="AlphaFoldDB" id="A0A314KRX2"/>
<name>A0A314KRX2_NICAT</name>
<reference evidence="1" key="1">
    <citation type="submission" date="2016-11" db="EMBL/GenBank/DDBJ databases">
        <title>The genome of Nicotiana attenuata.</title>
        <authorList>
            <person name="Xu S."/>
            <person name="Brockmoeller T."/>
            <person name="Gaquerel E."/>
            <person name="Navarro A."/>
            <person name="Kuhl H."/>
            <person name="Gase K."/>
            <person name="Ling Z."/>
            <person name="Zhou W."/>
            <person name="Kreitzer C."/>
            <person name="Stanke M."/>
            <person name="Tang H."/>
            <person name="Lyons E."/>
            <person name="Pandey P."/>
            <person name="Pandey S.P."/>
            <person name="Timmermann B."/>
            <person name="Baldwin I.T."/>
        </authorList>
    </citation>
    <scope>NUCLEOTIDE SEQUENCE [LARGE SCALE GENOMIC DNA]</scope>
    <source>
        <strain evidence="1">UT</strain>
    </source>
</reference>
<proteinExistence type="predicted"/>
<dbReference type="SMR" id="A0A314KRX2"/>
<evidence type="ECO:0000313" key="1">
    <source>
        <dbReference type="EMBL" id="OIT31837.1"/>
    </source>
</evidence>
<protein>
    <recommendedName>
        <fullName evidence="3">C2 domain-containing protein</fullName>
    </recommendedName>
</protein>
<dbReference type="PANTHER" id="PTHR38365">
    <property type="entry name" value="C2 DOMAIN-CONTAINING PROTEIN-RELATED"/>
    <property type="match status" value="1"/>
</dbReference>
<keyword evidence="2" id="KW-1185">Reference proteome</keyword>
<sequence length="174" mass="19614">MNPELYSTTLKRKRVIVEQEYEYFLNISVHHAEDIDSVTRHPDGVKRIYRVIGWVNPGDEFITPAAEGLPDPKWNIKYQVPLGMYDPYKYLNLEVVRVWSKSDPGTSSGCKLVGRAQIPLPKLNQNNKGEQQGGCHSRRHGLVAPPAAGSGVVADGHIIVAMEVKRRPTYFYGR</sequence>
<evidence type="ECO:0008006" key="3">
    <source>
        <dbReference type="Google" id="ProtNLM"/>
    </source>
</evidence>
<evidence type="ECO:0000313" key="2">
    <source>
        <dbReference type="Proteomes" id="UP000187609"/>
    </source>
</evidence>
<dbReference type="Gramene" id="OIT31837">
    <property type="protein sequence ID" value="OIT31837"/>
    <property type="gene ID" value="A4A49_54732"/>
</dbReference>